<evidence type="ECO:0000256" key="1">
    <source>
        <dbReference type="ARBA" id="ARBA00010657"/>
    </source>
</evidence>
<keyword evidence="2" id="KW-0175">Coiled coil</keyword>
<reference evidence="4 5" key="1">
    <citation type="submission" date="2020-08" db="EMBL/GenBank/DDBJ databases">
        <authorList>
            <person name="Liu C."/>
            <person name="Sun Q."/>
        </authorList>
    </citation>
    <scope>NUCLEOTIDE SEQUENCE [LARGE SCALE GENOMIC DNA]</scope>
    <source>
        <strain evidence="4 5">NSJ-38</strain>
    </source>
</reference>
<evidence type="ECO:0000256" key="3">
    <source>
        <dbReference type="SAM" id="MobiDB-lite"/>
    </source>
</evidence>
<feature type="coiled-coil region" evidence="2">
    <location>
        <begin position="324"/>
        <end position="351"/>
    </location>
</feature>
<dbReference type="AlphaFoldDB" id="A0A7G9G6N1"/>
<organism evidence="4 5">
    <name type="scientific">Qiania dongpingensis</name>
    <dbReference type="NCBI Taxonomy" id="2763669"/>
    <lineage>
        <taxon>Bacteria</taxon>
        <taxon>Bacillati</taxon>
        <taxon>Bacillota</taxon>
        <taxon>Clostridia</taxon>
        <taxon>Lachnospirales</taxon>
        <taxon>Lachnospiraceae</taxon>
        <taxon>Qiania</taxon>
    </lineage>
</organism>
<keyword evidence="5" id="KW-1185">Reference proteome</keyword>
<dbReference type="Gene3D" id="3.30.930.30">
    <property type="match status" value="1"/>
</dbReference>
<dbReference type="GO" id="GO:0003677">
    <property type="term" value="F:DNA binding"/>
    <property type="evidence" value="ECO:0007669"/>
    <property type="project" value="InterPro"/>
</dbReference>
<dbReference type="InterPro" id="IPR001668">
    <property type="entry name" value="Mob_Pre"/>
</dbReference>
<dbReference type="RefSeq" id="WP_249303922.1">
    <property type="nucleotide sequence ID" value="NZ_CP060634.1"/>
</dbReference>
<dbReference type="Pfam" id="PF01076">
    <property type="entry name" value="Mob_Pre"/>
    <property type="match status" value="1"/>
</dbReference>
<feature type="coiled-coil region" evidence="2">
    <location>
        <begin position="247"/>
        <end position="274"/>
    </location>
</feature>
<comment type="similarity">
    <text evidence="1">Belongs to the plasmid mobilization pre family.</text>
</comment>
<dbReference type="EMBL" id="CP060634">
    <property type="protein sequence ID" value="QNM06463.1"/>
    <property type="molecule type" value="Genomic_DNA"/>
</dbReference>
<proteinExistence type="inferred from homology"/>
<feature type="compositionally biased region" description="Basic and acidic residues" evidence="3">
    <location>
        <begin position="383"/>
        <end position="398"/>
    </location>
</feature>
<evidence type="ECO:0000313" key="5">
    <source>
        <dbReference type="Proteomes" id="UP000515823"/>
    </source>
</evidence>
<accession>A0A7G9G6N1</accession>
<feature type="region of interest" description="Disordered" evidence="3">
    <location>
        <begin position="383"/>
        <end position="422"/>
    </location>
</feature>
<dbReference type="Proteomes" id="UP000515823">
    <property type="component" value="Chromosome"/>
</dbReference>
<gene>
    <name evidence="4" type="ORF">H9Q78_04845</name>
</gene>
<evidence type="ECO:0000256" key="2">
    <source>
        <dbReference type="SAM" id="Coils"/>
    </source>
</evidence>
<evidence type="ECO:0000313" key="4">
    <source>
        <dbReference type="EMBL" id="QNM06463.1"/>
    </source>
</evidence>
<sequence>MSRQNYSVARVVTHTKDTIGKYERHNERKNEHYGNMNVDLSRAPFNVHFKDCGGLTYNEYLDKLVADGKVSLRGLKKDAKVYDEVIFDVNTDYFETYGGYEYAKRFYEEAYRFAVKLYGEDNILSAVLHADEINLALSDDYGKPIYHYHMHIVALPVVEKQVLWTKRCKNPELVGTVKEVIQQVSHSKKWKSPQAVDENNQPVFDKNGKPMLVPSYSILQDEFYEHMQNAGFNDFLRGERGSTAEYKSSLQYQIEKDKERLAGIEEKIAAADEKLSSVLPVQANAEIIDSMGKKTLTGKIQMSAEDYGYLSNLAKECLVNRRTVQIYESSNRVLSDKVKRLQAELTALKEKCRPYLEALKVAPQKVKDFIDGILKSLRKTVPEQEKSIFHKPPEKKAYEPSPWDLTISTRKSKPKKKEDLER</sequence>
<protein>
    <submittedName>
        <fullName evidence="4">Plasmid recombination protein</fullName>
    </submittedName>
</protein>
<name>A0A7G9G6N1_9FIRM</name>
<dbReference type="GO" id="GO:0006310">
    <property type="term" value="P:DNA recombination"/>
    <property type="evidence" value="ECO:0007669"/>
    <property type="project" value="InterPro"/>
</dbReference>
<dbReference type="CDD" id="cd17242">
    <property type="entry name" value="MobM_relaxase"/>
    <property type="match status" value="1"/>
</dbReference>
<dbReference type="KEGG" id="qdo:H9Q78_04845"/>